<protein>
    <recommendedName>
        <fullName evidence="3">NAD(P)-binding domain-containing protein</fullName>
    </recommendedName>
</protein>
<evidence type="ECO:0000313" key="2">
    <source>
        <dbReference type="Proteomes" id="UP000253551"/>
    </source>
</evidence>
<dbReference type="PANTHER" id="PTHR40129">
    <property type="entry name" value="KETOPANTOATE REDUCTASE N-TERMINAL DOMAIN-CONTAINING PROTEIN"/>
    <property type="match status" value="1"/>
</dbReference>
<name>A0A367K0G2_RHIST</name>
<dbReference type="STRING" id="4846.A0A367K0G2"/>
<dbReference type="Gene3D" id="3.40.50.720">
    <property type="entry name" value="NAD(P)-binding Rossmann-like Domain"/>
    <property type="match status" value="1"/>
</dbReference>
<sequence>MEQHVVSAALPMLILGLGWTGQFLAELLVSLQLNYAATTRDGRNNTIQWSMPSVCQDIDVSSLPFAKTVLVTFPVMQPECMSALMDAYETKHQAKTQWILLSSTRPFNSNPADRHTPLDRSKDTGRMGAEDVVIKHGGSVLHLAGLWGGQRQPKNWVPRFPTQEAIRNKLLARQLHLIHGKDVARSIVAVHDQFKPGERWIVTDNGCYDWIKLFLVWGSEEQIAIARDLAAHDETCHQALGSGSLEEIVARGGVKPRLDSSEFWETFGLNATKYLTIE</sequence>
<dbReference type="AlphaFoldDB" id="A0A367K0G2"/>
<comment type="caution">
    <text evidence="1">The sequence shown here is derived from an EMBL/GenBank/DDBJ whole genome shotgun (WGS) entry which is preliminary data.</text>
</comment>
<gene>
    <name evidence="1" type="ORF">CU098_009357</name>
</gene>
<organism evidence="1 2">
    <name type="scientific">Rhizopus stolonifer</name>
    <name type="common">Rhizopus nigricans</name>
    <dbReference type="NCBI Taxonomy" id="4846"/>
    <lineage>
        <taxon>Eukaryota</taxon>
        <taxon>Fungi</taxon>
        <taxon>Fungi incertae sedis</taxon>
        <taxon>Mucoromycota</taxon>
        <taxon>Mucoromycotina</taxon>
        <taxon>Mucoromycetes</taxon>
        <taxon>Mucorales</taxon>
        <taxon>Mucorineae</taxon>
        <taxon>Rhizopodaceae</taxon>
        <taxon>Rhizopus</taxon>
    </lineage>
</organism>
<dbReference type="OrthoDB" id="674948at2759"/>
<evidence type="ECO:0008006" key="3">
    <source>
        <dbReference type="Google" id="ProtNLM"/>
    </source>
</evidence>
<reference evidence="1 2" key="1">
    <citation type="journal article" date="2018" name="G3 (Bethesda)">
        <title>Phylogenetic and Phylogenomic Definition of Rhizopus Species.</title>
        <authorList>
            <person name="Gryganskyi A.P."/>
            <person name="Golan J."/>
            <person name="Dolatabadi S."/>
            <person name="Mondo S."/>
            <person name="Robb S."/>
            <person name="Idnurm A."/>
            <person name="Muszewska A."/>
            <person name="Steczkiewicz K."/>
            <person name="Masonjones S."/>
            <person name="Liao H.L."/>
            <person name="Gajdeczka M.T."/>
            <person name="Anike F."/>
            <person name="Vuek A."/>
            <person name="Anishchenko I.M."/>
            <person name="Voigt K."/>
            <person name="de Hoog G.S."/>
            <person name="Smith M.E."/>
            <person name="Heitman J."/>
            <person name="Vilgalys R."/>
            <person name="Stajich J.E."/>
        </authorList>
    </citation>
    <scope>NUCLEOTIDE SEQUENCE [LARGE SCALE GENOMIC DNA]</scope>
    <source>
        <strain evidence="1 2">LSU 92-RS-03</strain>
    </source>
</reference>
<evidence type="ECO:0000313" key="1">
    <source>
        <dbReference type="EMBL" id="RCH95732.1"/>
    </source>
</evidence>
<proteinExistence type="predicted"/>
<accession>A0A367K0G2</accession>
<keyword evidence="2" id="KW-1185">Reference proteome</keyword>
<dbReference type="Proteomes" id="UP000253551">
    <property type="component" value="Unassembled WGS sequence"/>
</dbReference>
<dbReference type="PANTHER" id="PTHR40129:SF2">
    <property type="entry name" value="KETOPANTOATE REDUCTASE N-TERMINAL DOMAIN-CONTAINING PROTEIN"/>
    <property type="match status" value="1"/>
</dbReference>
<dbReference type="EMBL" id="PJQM01002393">
    <property type="protein sequence ID" value="RCH95732.1"/>
    <property type="molecule type" value="Genomic_DNA"/>
</dbReference>